<comment type="caution">
    <text evidence="2">The sequence shown here is derived from an EMBL/GenBank/DDBJ whole genome shotgun (WGS) entry which is preliminary data.</text>
</comment>
<evidence type="ECO:0000313" key="3">
    <source>
        <dbReference type="Proteomes" id="UP000635726"/>
    </source>
</evidence>
<keyword evidence="1" id="KW-0812">Transmembrane</keyword>
<accession>A0A917P606</accession>
<dbReference type="Proteomes" id="UP000635726">
    <property type="component" value="Unassembled WGS sequence"/>
</dbReference>
<keyword evidence="1" id="KW-0472">Membrane</keyword>
<reference evidence="2" key="2">
    <citation type="submission" date="2020-09" db="EMBL/GenBank/DDBJ databases">
        <authorList>
            <person name="Sun Q."/>
            <person name="Ohkuma M."/>
        </authorList>
    </citation>
    <scope>NUCLEOTIDE SEQUENCE</scope>
    <source>
        <strain evidence="2">JCM 14371</strain>
    </source>
</reference>
<dbReference type="EMBL" id="BMOE01000001">
    <property type="protein sequence ID" value="GGJ63054.1"/>
    <property type="molecule type" value="Genomic_DNA"/>
</dbReference>
<organism evidence="2 3">
    <name type="scientific">Deinococcus aquiradiocola</name>
    <dbReference type="NCBI Taxonomy" id="393059"/>
    <lineage>
        <taxon>Bacteria</taxon>
        <taxon>Thermotogati</taxon>
        <taxon>Deinococcota</taxon>
        <taxon>Deinococci</taxon>
        <taxon>Deinococcales</taxon>
        <taxon>Deinococcaceae</taxon>
        <taxon>Deinococcus</taxon>
    </lineage>
</organism>
<evidence type="ECO:0008006" key="4">
    <source>
        <dbReference type="Google" id="ProtNLM"/>
    </source>
</evidence>
<keyword evidence="3" id="KW-1185">Reference proteome</keyword>
<protein>
    <recommendedName>
        <fullName evidence="4">DUF3017 domain-containing protein</fullName>
    </recommendedName>
</protein>
<gene>
    <name evidence="2" type="ORF">GCM10008939_03630</name>
</gene>
<dbReference type="RefSeq" id="WP_188960511.1">
    <property type="nucleotide sequence ID" value="NZ_BMOE01000001.1"/>
</dbReference>
<proteinExistence type="predicted"/>
<dbReference type="AlphaFoldDB" id="A0A917P606"/>
<sequence length="88" mass="9331">MTRPPARPGPDLPTVLSLGLLGLIGVLLILPLLGVARPPVWMVAALLAARVGVQVWRARRSSQAWRPGSVMLDLVLIALLVWVGTGHG</sequence>
<feature type="transmembrane region" description="Helical" evidence="1">
    <location>
        <begin position="68"/>
        <end position="85"/>
    </location>
</feature>
<reference evidence="2" key="1">
    <citation type="journal article" date="2014" name="Int. J. Syst. Evol. Microbiol.">
        <title>Complete genome sequence of Corynebacterium casei LMG S-19264T (=DSM 44701T), isolated from a smear-ripened cheese.</title>
        <authorList>
            <consortium name="US DOE Joint Genome Institute (JGI-PGF)"/>
            <person name="Walter F."/>
            <person name="Albersmeier A."/>
            <person name="Kalinowski J."/>
            <person name="Ruckert C."/>
        </authorList>
    </citation>
    <scope>NUCLEOTIDE SEQUENCE</scope>
    <source>
        <strain evidence="2">JCM 14371</strain>
    </source>
</reference>
<evidence type="ECO:0000256" key="1">
    <source>
        <dbReference type="SAM" id="Phobius"/>
    </source>
</evidence>
<evidence type="ECO:0000313" key="2">
    <source>
        <dbReference type="EMBL" id="GGJ63054.1"/>
    </source>
</evidence>
<name>A0A917P606_9DEIO</name>
<keyword evidence="1" id="KW-1133">Transmembrane helix</keyword>
<feature type="transmembrane region" description="Helical" evidence="1">
    <location>
        <begin position="12"/>
        <end position="33"/>
    </location>
</feature>